<evidence type="ECO:0000259" key="2">
    <source>
        <dbReference type="Pfam" id="PF00903"/>
    </source>
</evidence>
<reference evidence="3 4" key="1">
    <citation type="journal article" date="2014" name="Genome Announc.">
        <title>Genome sequence of the basidiomycetous fungus Pseudozyma aphidis DSM70725, an efficient producer of biosurfactant mannosylerythritol lipids.</title>
        <authorList>
            <person name="Lorenz S."/>
            <person name="Guenther M."/>
            <person name="Grumaz C."/>
            <person name="Rupp S."/>
            <person name="Zibek S."/>
            <person name="Sohn K."/>
        </authorList>
    </citation>
    <scope>NUCLEOTIDE SEQUENCE [LARGE SCALE GENOMIC DNA]</scope>
    <source>
        <strain evidence="4">ATCC 32657 / CBS 517.83 / DSM 70725 / JCM 10318 / NBRC 10182 / NRRL Y-7954 / St-0401</strain>
    </source>
</reference>
<dbReference type="AlphaFoldDB" id="W3VR53"/>
<protein>
    <recommendedName>
        <fullName evidence="2">Glyoxalase/fosfomycin resistance/dioxygenase domain-containing protein</fullName>
    </recommendedName>
</protein>
<keyword evidence="1" id="KW-0732">Signal</keyword>
<dbReference type="Pfam" id="PF00903">
    <property type="entry name" value="Glyoxalase"/>
    <property type="match status" value="1"/>
</dbReference>
<comment type="caution">
    <text evidence="3">The sequence shown here is derived from an EMBL/GenBank/DDBJ whole genome shotgun (WGS) entry which is preliminary data.</text>
</comment>
<name>W3VR53_MOEAP</name>
<feature type="signal peptide" evidence="1">
    <location>
        <begin position="1"/>
        <end position="22"/>
    </location>
</feature>
<organism evidence="3 4">
    <name type="scientific">Moesziomyces aphidis</name>
    <name type="common">Pseudozyma aphidis</name>
    <dbReference type="NCBI Taxonomy" id="84754"/>
    <lineage>
        <taxon>Eukaryota</taxon>
        <taxon>Fungi</taxon>
        <taxon>Dikarya</taxon>
        <taxon>Basidiomycota</taxon>
        <taxon>Ustilaginomycotina</taxon>
        <taxon>Ustilaginomycetes</taxon>
        <taxon>Ustilaginales</taxon>
        <taxon>Ustilaginaceae</taxon>
        <taxon>Moesziomyces</taxon>
    </lineage>
</organism>
<evidence type="ECO:0000313" key="4">
    <source>
        <dbReference type="Proteomes" id="UP000019462"/>
    </source>
</evidence>
<gene>
    <name evidence="3" type="ORF">PaG_01543</name>
</gene>
<feature type="chain" id="PRO_5004834804" description="Glyoxalase/fosfomycin resistance/dioxygenase domain-containing protein" evidence="1">
    <location>
        <begin position="23"/>
        <end position="516"/>
    </location>
</feature>
<keyword evidence="4" id="KW-1185">Reference proteome</keyword>
<evidence type="ECO:0000313" key="3">
    <source>
        <dbReference type="EMBL" id="ETS63267.1"/>
    </source>
</evidence>
<dbReference type="Proteomes" id="UP000019462">
    <property type="component" value="Unassembled WGS sequence"/>
</dbReference>
<dbReference type="HOGENOM" id="CLU_040333_0_0_1"/>
<sequence>MLIKITPAWLTAAVLLPGACTAFQCSVQTFKANIVEVNAFSAQDLATSLNRNMQSGGWAAVTLTQVSSPTCNRDTIQQLLDNTCADVSHSDPEHGQRGTSPLLAATTPSIIYSLPPTPTQTSSEVILLRFGSSRTSRRFDAQHDLPDSRIQHRRTSVAWSAMAHVSAIPVSGASHMDRSVSSASSAHFSASSSPGMTTSVVASDLASNDDNLSAMDEESVSMPATPPDASHMGHLHILDSAASAGTGAMNATAQPVKKPELFLSITRANRPKLVLSPTDRERFTQHIQESKNRFASDTAYLPKSTNMGLSDVDAAALLSVNPFNFARPNAQSWEDDDVDVDHGRARAAAKPGKTVFMNAFPCIFVSNLTNSISFYQKLLGFSAIGKPASHQAVLRRGPAARPPRSASQPYSAIPSAAEELGVRIVLRYLPAEWGELKGDGSGPPQLLIVVSNVDELFQEIVSKQQQFKPNGREYFPEVFLGKAKLIGKPQNKPWGTRELHVLDPDGNKIIFYHELN</sequence>
<feature type="domain" description="Glyoxalase/fosfomycin resistance/dioxygenase" evidence="2">
    <location>
        <begin position="363"/>
        <end position="510"/>
    </location>
</feature>
<dbReference type="InterPro" id="IPR004360">
    <property type="entry name" value="Glyas_Fos-R_dOase_dom"/>
</dbReference>
<dbReference type="SUPFAM" id="SSF54593">
    <property type="entry name" value="Glyoxalase/Bleomycin resistance protein/Dihydroxybiphenyl dioxygenase"/>
    <property type="match status" value="1"/>
</dbReference>
<dbReference type="EMBL" id="AWNI01000008">
    <property type="protein sequence ID" value="ETS63267.1"/>
    <property type="molecule type" value="Genomic_DNA"/>
</dbReference>
<accession>W3VR53</accession>
<dbReference type="Gene3D" id="3.10.180.10">
    <property type="entry name" value="2,3-Dihydroxybiphenyl 1,2-Dioxygenase, domain 1"/>
    <property type="match status" value="1"/>
</dbReference>
<evidence type="ECO:0000256" key="1">
    <source>
        <dbReference type="SAM" id="SignalP"/>
    </source>
</evidence>
<dbReference type="OrthoDB" id="1077582at2759"/>
<proteinExistence type="predicted"/>
<dbReference type="InterPro" id="IPR029068">
    <property type="entry name" value="Glyas_Bleomycin-R_OHBP_Dase"/>
</dbReference>